<dbReference type="InterPro" id="IPR050222">
    <property type="entry name" value="MATE_MdtK"/>
</dbReference>
<dbReference type="AlphaFoldDB" id="A0A395JKI8"/>
<dbReference type="PANTHER" id="PTHR43298:SF2">
    <property type="entry name" value="FMN_FAD EXPORTER YEEO-RELATED"/>
    <property type="match status" value="1"/>
</dbReference>
<dbReference type="EMBL" id="QNRT01000003">
    <property type="protein sequence ID" value="RBP49711.1"/>
    <property type="molecule type" value="Genomic_DNA"/>
</dbReference>
<dbReference type="GO" id="GO:0042910">
    <property type="term" value="F:xenobiotic transmembrane transporter activity"/>
    <property type="evidence" value="ECO:0007669"/>
    <property type="project" value="InterPro"/>
</dbReference>
<keyword evidence="2" id="KW-0812">Transmembrane</keyword>
<evidence type="ECO:0000256" key="2">
    <source>
        <dbReference type="SAM" id="Phobius"/>
    </source>
</evidence>
<proteinExistence type="predicted"/>
<feature type="transmembrane region" description="Helical" evidence="2">
    <location>
        <begin position="55"/>
        <end position="78"/>
    </location>
</feature>
<keyword evidence="2" id="KW-0472">Membrane</keyword>
<organism evidence="3 4">
    <name type="scientific">Arenicella xantha</name>
    <dbReference type="NCBI Taxonomy" id="644221"/>
    <lineage>
        <taxon>Bacteria</taxon>
        <taxon>Pseudomonadati</taxon>
        <taxon>Pseudomonadota</taxon>
        <taxon>Gammaproteobacteria</taxon>
        <taxon>Arenicellales</taxon>
        <taxon>Arenicellaceae</taxon>
        <taxon>Arenicella</taxon>
    </lineage>
</organism>
<dbReference type="Pfam" id="PF01554">
    <property type="entry name" value="MatE"/>
    <property type="match status" value="2"/>
</dbReference>
<sequence>MLGLDILKFVNTHLRTNLALAWPLAINVLLVQSMLMIDTLLVAPLGEVPVAAMGIAAAILAFALGIELAIGNGIQLLVGRAYGANKSADLVVAFWVGLFVNLFTAVAFFAILSGFDDDIVAALTSNPAVEQRVLSYLGITKYIVIITAFTQVCTAFYNGRGDTKVTLKGYLIEIPLNAILSYFLIYGVGGNAGLGLEGAALGSLTAVFLRATYFTGVLLLDKRVHLRYPRGRPLHAEMGPQLAEILPIAANFFVLFIGASVYQLLFAQLALSSFVAITLIFPWLRIGTQVISAWAQASAINISQALGNNTTQHLAAFVSVCIRTALGLSLAVAVLFFIFSQFIQFIYPNIEPATYAALSVIAPLYILLPIVRGYNSVSANILRALGESKRVLKLHFVTQWLISLPVCAVLILYCDVSLFWAFAIMPIEELLKTFHFYRYTRMKLDSEY</sequence>
<feature type="transmembrane region" description="Helical" evidence="2">
    <location>
        <begin position="169"/>
        <end position="188"/>
    </location>
</feature>
<dbReference type="InParanoid" id="A0A395JKI8"/>
<dbReference type="Proteomes" id="UP000253083">
    <property type="component" value="Unassembled WGS sequence"/>
</dbReference>
<dbReference type="InterPro" id="IPR002528">
    <property type="entry name" value="MATE_fam"/>
</dbReference>
<feature type="transmembrane region" description="Helical" evidence="2">
    <location>
        <begin position="20"/>
        <end position="43"/>
    </location>
</feature>
<feature type="transmembrane region" description="Helical" evidence="2">
    <location>
        <begin position="133"/>
        <end position="157"/>
    </location>
</feature>
<evidence type="ECO:0000313" key="4">
    <source>
        <dbReference type="Proteomes" id="UP000253083"/>
    </source>
</evidence>
<accession>A0A395JKI8</accession>
<name>A0A395JKI8_9GAMM</name>
<protein>
    <submittedName>
        <fullName evidence="3">Na+-driven multidrug efflux pump</fullName>
    </submittedName>
</protein>
<gene>
    <name evidence="3" type="ORF">DFR28_103136</name>
</gene>
<dbReference type="GO" id="GO:0015297">
    <property type="term" value="F:antiporter activity"/>
    <property type="evidence" value="ECO:0007669"/>
    <property type="project" value="InterPro"/>
</dbReference>
<feature type="transmembrane region" description="Helical" evidence="2">
    <location>
        <begin position="325"/>
        <end position="347"/>
    </location>
</feature>
<feature type="transmembrane region" description="Helical" evidence="2">
    <location>
        <begin position="265"/>
        <end position="284"/>
    </location>
</feature>
<evidence type="ECO:0000256" key="1">
    <source>
        <dbReference type="ARBA" id="ARBA00022448"/>
    </source>
</evidence>
<feature type="transmembrane region" description="Helical" evidence="2">
    <location>
        <begin position="353"/>
        <end position="371"/>
    </location>
</feature>
<dbReference type="RefSeq" id="WP_281268384.1">
    <property type="nucleotide sequence ID" value="NZ_QNRT01000003.1"/>
</dbReference>
<feature type="transmembrane region" description="Helical" evidence="2">
    <location>
        <begin position="90"/>
        <end position="113"/>
    </location>
</feature>
<comment type="caution">
    <text evidence="3">The sequence shown here is derived from an EMBL/GenBank/DDBJ whole genome shotgun (WGS) entry which is preliminary data.</text>
</comment>
<keyword evidence="1" id="KW-0813">Transport</keyword>
<dbReference type="GO" id="GO:0005886">
    <property type="term" value="C:plasma membrane"/>
    <property type="evidence" value="ECO:0007669"/>
    <property type="project" value="TreeGrafter"/>
</dbReference>
<evidence type="ECO:0000313" key="3">
    <source>
        <dbReference type="EMBL" id="RBP49711.1"/>
    </source>
</evidence>
<feature type="transmembrane region" description="Helical" evidence="2">
    <location>
        <begin position="392"/>
        <end position="413"/>
    </location>
</feature>
<keyword evidence="2" id="KW-1133">Transmembrane helix</keyword>
<keyword evidence="4" id="KW-1185">Reference proteome</keyword>
<dbReference type="PANTHER" id="PTHR43298">
    <property type="entry name" value="MULTIDRUG RESISTANCE PROTEIN NORM-RELATED"/>
    <property type="match status" value="1"/>
</dbReference>
<reference evidence="3 4" key="1">
    <citation type="submission" date="2018-06" db="EMBL/GenBank/DDBJ databases">
        <title>Genomic Encyclopedia of Type Strains, Phase IV (KMG-IV): sequencing the most valuable type-strain genomes for metagenomic binning, comparative biology and taxonomic classification.</title>
        <authorList>
            <person name="Goeker M."/>
        </authorList>
    </citation>
    <scope>NUCLEOTIDE SEQUENCE [LARGE SCALE GENOMIC DNA]</scope>
    <source>
        <strain evidence="3 4">DSM 24032</strain>
    </source>
</reference>
<feature type="transmembrane region" description="Helical" evidence="2">
    <location>
        <begin position="241"/>
        <end position="259"/>
    </location>
</feature>
<feature type="transmembrane region" description="Helical" evidence="2">
    <location>
        <begin position="200"/>
        <end position="220"/>
    </location>
</feature>